<feature type="compositionally biased region" description="Pro residues" evidence="1">
    <location>
        <begin position="46"/>
        <end position="59"/>
    </location>
</feature>
<name>A0A9P5X1Z6_9AGAR</name>
<evidence type="ECO:0000313" key="2">
    <source>
        <dbReference type="EMBL" id="KAF9441897.1"/>
    </source>
</evidence>
<evidence type="ECO:0000256" key="1">
    <source>
        <dbReference type="SAM" id="MobiDB-lite"/>
    </source>
</evidence>
<feature type="compositionally biased region" description="Low complexity" evidence="1">
    <location>
        <begin position="19"/>
        <end position="33"/>
    </location>
</feature>
<accession>A0A9P5X1Z6</accession>
<keyword evidence="3" id="KW-1185">Reference proteome</keyword>
<organism evidence="2 3">
    <name type="scientific">Macrolepiota fuliginosa MF-IS2</name>
    <dbReference type="NCBI Taxonomy" id="1400762"/>
    <lineage>
        <taxon>Eukaryota</taxon>
        <taxon>Fungi</taxon>
        <taxon>Dikarya</taxon>
        <taxon>Basidiomycota</taxon>
        <taxon>Agaricomycotina</taxon>
        <taxon>Agaricomycetes</taxon>
        <taxon>Agaricomycetidae</taxon>
        <taxon>Agaricales</taxon>
        <taxon>Agaricineae</taxon>
        <taxon>Agaricaceae</taxon>
        <taxon>Macrolepiota</taxon>
    </lineage>
</organism>
<feature type="non-terminal residue" evidence="2">
    <location>
        <position position="1"/>
    </location>
</feature>
<feature type="compositionally biased region" description="Pro residues" evidence="1">
    <location>
        <begin position="1"/>
        <end position="18"/>
    </location>
</feature>
<reference evidence="2" key="1">
    <citation type="submission" date="2020-11" db="EMBL/GenBank/DDBJ databases">
        <authorList>
            <consortium name="DOE Joint Genome Institute"/>
            <person name="Ahrendt S."/>
            <person name="Riley R."/>
            <person name="Andreopoulos W."/>
            <person name="Labutti K."/>
            <person name="Pangilinan J."/>
            <person name="Ruiz-Duenas F.J."/>
            <person name="Barrasa J.M."/>
            <person name="Sanchez-Garcia M."/>
            <person name="Camarero S."/>
            <person name="Miyauchi S."/>
            <person name="Serrano A."/>
            <person name="Linde D."/>
            <person name="Babiker R."/>
            <person name="Drula E."/>
            <person name="Ayuso-Fernandez I."/>
            <person name="Pacheco R."/>
            <person name="Padilla G."/>
            <person name="Ferreira P."/>
            <person name="Barriuso J."/>
            <person name="Kellner H."/>
            <person name="Castanera R."/>
            <person name="Alfaro M."/>
            <person name="Ramirez L."/>
            <person name="Pisabarro A.G."/>
            <person name="Kuo A."/>
            <person name="Tritt A."/>
            <person name="Lipzen A."/>
            <person name="He G."/>
            <person name="Yan M."/>
            <person name="Ng V."/>
            <person name="Cullen D."/>
            <person name="Martin F."/>
            <person name="Rosso M.-N."/>
            <person name="Henrissat B."/>
            <person name="Hibbett D."/>
            <person name="Martinez A.T."/>
            <person name="Grigoriev I.V."/>
        </authorList>
    </citation>
    <scope>NUCLEOTIDE SEQUENCE</scope>
    <source>
        <strain evidence="2">MF-IS2</strain>
    </source>
</reference>
<gene>
    <name evidence="2" type="ORF">P691DRAFT_765776</name>
</gene>
<dbReference type="AlphaFoldDB" id="A0A9P5X1Z6"/>
<protein>
    <submittedName>
        <fullName evidence="2">Uncharacterized protein</fullName>
    </submittedName>
</protein>
<feature type="compositionally biased region" description="Pro residues" evidence="1">
    <location>
        <begin position="160"/>
        <end position="173"/>
    </location>
</feature>
<feature type="compositionally biased region" description="Pro residues" evidence="1">
    <location>
        <begin position="104"/>
        <end position="118"/>
    </location>
</feature>
<comment type="caution">
    <text evidence="2">The sequence shown here is derived from an EMBL/GenBank/DDBJ whole genome shotgun (WGS) entry which is preliminary data.</text>
</comment>
<proteinExistence type="predicted"/>
<sequence>NAPPPRGPSSTTAPPPRGPSSKKAPPAVPRAVRQPTEPTSPKTGPTLPPPECQTPPSSPFPQVNTPNNKVIPLITFPSPHPRSNKRPASPALSDEPASTAVAAPPHPPSPSPLKAGPPKPKRARLTQPPSIKPADRPLPSTTQRQPQLRPSSSRRSRQSPPLPDSPSSDPSPPLAKSKGKRKGNGKANASSRSDRLPAPPKWRVVNEPTSSRRSVDQISAEFGEVAPFPMLQMIPQLFSLINPDNTETNKALRCLNCIRESRPCIRTFDKVKCQGCETRKASHCSFSLPAPLYQFQASRARVVASTSQTYLAERLRNLTTLHTALTLHDANRDLLFSQYTSQVMSFIHDINQARVYHQNDFQFWTDSGLFASDEEAKEIFTALDIFTETVTSDPVPNLDREEQLAIEEVYRLHGHAINLFHHVHAYEPADWPELGEGFEDDVSDLVDCE</sequence>
<feature type="region of interest" description="Disordered" evidence="1">
    <location>
        <begin position="1"/>
        <end position="215"/>
    </location>
</feature>
<dbReference type="EMBL" id="MU151752">
    <property type="protein sequence ID" value="KAF9441897.1"/>
    <property type="molecule type" value="Genomic_DNA"/>
</dbReference>
<evidence type="ECO:0000313" key="3">
    <source>
        <dbReference type="Proteomes" id="UP000807342"/>
    </source>
</evidence>
<dbReference type="Proteomes" id="UP000807342">
    <property type="component" value="Unassembled WGS sequence"/>
</dbReference>